<dbReference type="PRINTS" id="PR01609">
    <property type="entry name" value="CD36FAMILY"/>
</dbReference>
<dbReference type="GO" id="GO:0005737">
    <property type="term" value="C:cytoplasm"/>
    <property type="evidence" value="ECO:0007669"/>
    <property type="project" value="TreeGrafter"/>
</dbReference>
<keyword evidence="7" id="KW-0325">Glycoprotein</keyword>
<dbReference type="InterPro" id="IPR002159">
    <property type="entry name" value="CD36_fam"/>
</dbReference>
<proteinExistence type="inferred from homology"/>
<comment type="caution">
    <text evidence="9">The sequence shown here is derived from an EMBL/GenBank/DDBJ whole genome shotgun (WGS) entry which is preliminary data.</text>
</comment>
<keyword evidence="6 8" id="KW-0472">Membrane</keyword>
<comment type="similarity">
    <text evidence="2">Belongs to the CD36 family.</text>
</comment>
<evidence type="ECO:0000256" key="5">
    <source>
        <dbReference type="ARBA" id="ARBA00022989"/>
    </source>
</evidence>
<dbReference type="PANTHER" id="PTHR11923:SF93">
    <property type="entry name" value="GH07959P-RELATED"/>
    <property type="match status" value="1"/>
</dbReference>
<keyword evidence="4 8" id="KW-0812">Transmembrane</keyword>
<evidence type="ECO:0000313" key="9">
    <source>
        <dbReference type="EMBL" id="CAH2004268.1"/>
    </source>
</evidence>
<evidence type="ECO:0000256" key="1">
    <source>
        <dbReference type="ARBA" id="ARBA00004236"/>
    </source>
</evidence>
<organism evidence="9 10">
    <name type="scientific">Acanthoscelides obtectus</name>
    <name type="common">Bean weevil</name>
    <name type="synonym">Bruchus obtectus</name>
    <dbReference type="NCBI Taxonomy" id="200917"/>
    <lineage>
        <taxon>Eukaryota</taxon>
        <taxon>Metazoa</taxon>
        <taxon>Ecdysozoa</taxon>
        <taxon>Arthropoda</taxon>
        <taxon>Hexapoda</taxon>
        <taxon>Insecta</taxon>
        <taxon>Pterygota</taxon>
        <taxon>Neoptera</taxon>
        <taxon>Endopterygota</taxon>
        <taxon>Coleoptera</taxon>
        <taxon>Polyphaga</taxon>
        <taxon>Cucujiformia</taxon>
        <taxon>Chrysomeloidea</taxon>
        <taxon>Chrysomelidae</taxon>
        <taxon>Bruchinae</taxon>
        <taxon>Bruchini</taxon>
        <taxon>Acanthoscelides</taxon>
    </lineage>
</organism>
<dbReference type="GO" id="GO:0005044">
    <property type="term" value="F:scavenger receptor activity"/>
    <property type="evidence" value="ECO:0007669"/>
    <property type="project" value="TreeGrafter"/>
</dbReference>
<sequence>MYEPSRKVVQTAYEKNFKQNISSLPSFERLKKICSVMREKVDLQLGQDRPSLTTAMHPKKLFTFFVCSCCVSVILIVFGTLLICFTHIIYEAILKGNLVLQPGSSAFQVWVKNPVPLYLKLYLFNWTNPKDINNHTIKPHFQKIGPYTFYETKEKTNITWNNNNTVTYKNMKKWWYVPEKSNGTLADTVISVNPVAFSAAYTVRDFHFIVKKTFSGVLSSMVQTVEAVRPVGDVLFDGYTDALLSIAAKLPFLSKNNIPNMDKFGWFYGRNGSEDFDGEFNIDTGRSDGKIGELERWKFQEHTPYYPGKCGRFDGASAGDFFPGNLKKDSIVKMFSSDLCRYVELEFAEEVMIHGITGYKFIAGQKFLDNGTKVPENKCFCDGDCMPSGALNVSNCRHGSPAFVTLPNYYSADPYYTRHIEGVVPDKERDEFYMIFEPKTGIPLEVAARLQLNLRIQPIPGVALYRDLPTVFFPVLYFEQHVLLPEDMTMSIKLLVHFEIICLAVGVFCISAGLLAQFCLCYKACNTKLIQRKASKRRNELEDRSIKEQVPLKRWD</sequence>
<dbReference type="GO" id="GO:0005886">
    <property type="term" value="C:plasma membrane"/>
    <property type="evidence" value="ECO:0007669"/>
    <property type="project" value="UniProtKB-SubCell"/>
</dbReference>
<evidence type="ECO:0000256" key="2">
    <source>
        <dbReference type="ARBA" id="ARBA00010532"/>
    </source>
</evidence>
<evidence type="ECO:0000313" key="10">
    <source>
        <dbReference type="Proteomes" id="UP001152888"/>
    </source>
</evidence>
<feature type="transmembrane region" description="Helical" evidence="8">
    <location>
        <begin position="494"/>
        <end position="522"/>
    </location>
</feature>
<feature type="transmembrane region" description="Helical" evidence="8">
    <location>
        <begin position="61"/>
        <end position="90"/>
    </location>
</feature>
<evidence type="ECO:0000256" key="7">
    <source>
        <dbReference type="ARBA" id="ARBA00023180"/>
    </source>
</evidence>
<evidence type="ECO:0000256" key="8">
    <source>
        <dbReference type="SAM" id="Phobius"/>
    </source>
</evidence>
<evidence type="ECO:0000256" key="6">
    <source>
        <dbReference type="ARBA" id="ARBA00023136"/>
    </source>
</evidence>
<keyword evidence="10" id="KW-1185">Reference proteome</keyword>
<protein>
    <submittedName>
        <fullName evidence="9">Uncharacterized protein</fullName>
    </submittedName>
</protein>
<reference evidence="9" key="1">
    <citation type="submission" date="2022-03" db="EMBL/GenBank/DDBJ databases">
        <authorList>
            <person name="Sayadi A."/>
        </authorList>
    </citation>
    <scope>NUCLEOTIDE SEQUENCE</scope>
</reference>
<evidence type="ECO:0000256" key="3">
    <source>
        <dbReference type="ARBA" id="ARBA00022475"/>
    </source>
</evidence>
<dbReference type="PANTHER" id="PTHR11923">
    <property type="entry name" value="SCAVENGER RECEPTOR CLASS B TYPE-1 SR-B1"/>
    <property type="match status" value="1"/>
</dbReference>
<gene>
    <name evidence="9" type="ORF">ACAOBT_LOCUS27901</name>
</gene>
<comment type="subcellular location">
    <subcellularLocation>
        <location evidence="1">Cell membrane</location>
    </subcellularLocation>
</comment>
<dbReference type="OrthoDB" id="514335at2759"/>
<dbReference type="EMBL" id="CAKOFQ010007582">
    <property type="protein sequence ID" value="CAH2004268.1"/>
    <property type="molecule type" value="Genomic_DNA"/>
</dbReference>
<evidence type="ECO:0000256" key="4">
    <source>
        <dbReference type="ARBA" id="ARBA00022692"/>
    </source>
</evidence>
<keyword evidence="5 8" id="KW-1133">Transmembrane helix</keyword>
<name>A0A9P0LZI3_ACAOB</name>
<dbReference type="AlphaFoldDB" id="A0A9P0LZI3"/>
<dbReference type="Pfam" id="PF01130">
    <property type="entry name" value="CD36"/>
    <property type="match status" value="1"/>
</dbReference>
<dbReference type="Proteomes" id="UP001152888">
    <property type="component" value="Unassembled WGS sequence"/>
</dbReference>
<keyword evidence="3" id="KW-1003">Cell membrane</keyword>
<accession>A0A9P0LZI3</accession>